<keyword evidence="9" id="KW-1185">Reference proteome</keyword>
<dbReference type="NCBIfam" id="TIGR00030">
    <property type="entry name" value="S21p"/>
    <property type="match status" value="1"/>
</dbReference>
<dbReference type="InterPro" id="IPR038380">
    <property type="entry name" value="Ribosomal_bS21_sf"/>
</dbReference>
<reference evidence="8 9" key="1">
    <citation type="submission" date="2019-03" db="EMBL/GenBank/DDBJ databases">
        <title>Genomic Encyclopedia of Type Strains, Phase IV (KMG-IV): sequencing the most valuable type-strain genomes for metagenomic binning, comparative biology and taxonomic classification.</title>
        <authorList>
            <person name="Goeker M."/>
        </authorList>
    </citation>
    <scope>NUCLEOTIDE SEQUENCE [LARGE SCALE GENOMIC DNA]</scope>
    <source>
        <strain evidence="8 9">DSM 14836</strain>
    </source>
</reference>
<protein>
    <recommendedName>
        <fullName evidence="4 5">Small ribosomal subunit protein bS21</fullName>
    </recommendedName>
</protein>
<dbReference type="GO" id="GO:0003735">
    <property type="term" value="F:structural constituent of ribosome"/>
    <property type="evidence" value="ECO:0007669"/>
    <property type="project" value="InterPro"/>
</dbReference>
<dbReference type="EMBL" id="SLXM01000001">
    <property type="protein sequence ID" value="TCP28399.1"/>
    <property type="molecule type" value="Genomic_DNA"/>
</dbReference>
<evidence type="ECO:0000313" key="9">
    <source>
        <dbReference type="Proteomes" id="UP000294564"/>
    </source>
</evidence>
<dbReference type="InterPro" id="IPR001911">
    <property type="entry name" value="Ribosomal_bS21"/>
</dbReference>
<keyword evidence="2 5" id="KW-0689">Ribosomal protein</keyword>
<feature type="region of interest" description="Disordered" evidence="7">
    <location>
        <begin position="39"/>
        <end position="65"/>
    </location>
</feature>
<evidence type="ECO:0000256" key="2">
    <source>
        <dbReference type="ARBA" id="ARBA00022980"/>
    </source>
</evidence>
<proteinExistence type="inferred from homology"/>
<evidence type="ECO:0000256" key="7">
    <source>
        <dbReference type="SAM" id="MobiDB-lite"/>
    </source>
</evidence>
<dbReference type="GO" id="GO:0006412">
    <property type="term" value="P:translation"/>
    <property type="evidence" value="ECO:0007669"/>
    <property type="project" value="UniProtKB-UniRule"/>
</dbReference>
<dbReference type="Pfam" id="PF01165">
    <property type="entry name" value="Ribosomal_S21"/>
    <property type="match status" value="1"/>
</dbReference>
<keyword evidence="3 5" id="KW-0687">Ribonucleoprotein</keyword>
<organism evidence="8 9">
    <name type="scientific">Tenacibaculum skagerrakense</name>
    <dbReference type="NCBI Taxonomy" id="186571"/>
    <lineage>
        <taxon>Bacteria</taxon>
        <taxon>Pseudomonadati</taxon>
        <taxon>Bacteroidota</taxon>
        <taxon>Flavobacteriia</taxon>
        <taxon>Flavobacteriales</taxon>
        <taxon>Flavobacteriaceae</taxon>
        <taxon>Tenacibaculum</taxon>
    </lineage>
</organism>
<comment type="caution">
    <text evidence="8">The sequence shown here is derived from an EMBL/GenBank/DDBJ whole genome shotgun (WGS) entry which is preliminary data.</text>
</comment>
<evidence type="ECO:0000256" key="6">
    <source>
        <dbReference type="RuleBase" id="RU000667"/>
    </source>
</evidence>
<dbReference type="RefSeq" id="WP_132792594.1">
    <property type="nucleotide sequence ID" value="NZ_SLXM01000001.1"/>
</dbReference>
<gene>
    <name evidence="5" type="primary">rpsU</name>
    <name evidence="8" type="ORF">EV195_101575</name>
</gene>
<sequence>MLRILVKEDENIDRAIKRYRRKFSKTQILKELRERKEFKKPSVEKREQMQKAQYREEYLRKENNQ</sequence>
<dbReference type="GO" id="GO:1990904">
    <property type="term" value="C:ribonucleoprotein complex"/>
    <property type="evidence" value="ECO:0007669"/>
    <property type="project" value="UniProtKB-KW"/>
</dbReference>
<evidence type="ECO:0000256" key="3">
    <source>
        <dbReference type="ARBA" id="ARBA00023274"/>
    </source>
</evidence>
<accession>A0A4R2P159</accession>
<evidence type="ECO:0000256" key="1">
    <source>
        <dbReference type="ARBA" id="ARBA00006640"/>
    </source>
</evidence>
<dbReference type="Proteomes" id="UP000294564">
    <property type="component" value="Unassembled WGS sequence"/>
</dbReference>
<name>A0A4R2P159_9FLAO</name>
<dbReference type="HAMAP" id="MF_00358">
    <property type="entry name" value="Ribosomal_bS21"/>
    <property type="match status" value="1"/>
</dbReference>
<evidence type="ECO:0000313" key="8">
    <source>
        <dbReference type="EMBL" id="TCP28399.1"/>
    </source>
</evidence>
<dbReference type="AlphaFoldDB" id="A0A4R2P159"/>
<dbReference type="PRINTS" id="PR00976">
    <property type="entry name" value="RIBOSOMALS21"/>
</dbReference>
<comment type="similarity">
    <text evidence="1 5 6">Belongs to the bacterial ribosomal protein bS21 family.</text>
</comment>
<evidence type="ECO:0000256" key="4">
    <source>
        <dbReference type="ARBA" id="ARBA00035135"/>
    </source>
</evidence>
<dbReference type="GO" id="GO:0005840">
    <property type="term" value="C:ribosome"/>
    <property type="evidence" value="ECO:0007669"/>
    <property type="project" value="UniProtKB-KW"/>
</dbReference>
<evidence type="ECO:0000256" key="5">
    <source>
        <dbReference type="HAMAP-Rule" id="MF_00358"/>
    </source>
</evidence>
<dbReference type="Gene3D" id="1.20.5.1150">
    <property type="entry name" value="Ribosomal protein S8"/>
    <property type="match status" value="1"/>
</dbReference>